<evidence type="ECO:0000256" key="1">
    <source>
        <dbReference type="ARBA" id="ARBA00004651"/>
    </source>
</evidence>
<dbReference type="Pfam" id="PF01554">
    <property type="entry name" value="MatE"/>
    <property type="match status" value="2"/>
</dbReference>
<dbReference type="PANTHER" id="PTHR43823">
    <property type="entry name" value="SPORULATION PROTEIN YKVU"/>
    <property type="match status" value="1"/>
</dbReference>
<evidence type="ECO:0000256" key="5">
    <source>
        <dbReference type="ARBA" id="ARBA00022475"/>
    </source>
</evidence>
<protein>
    <recommendedName>
        <fullName evidence="3">Multidrug export protein MepA</fullName>
    </recommendedName>
</protein>
<dbReference type="InterPro" id="IPR045070">
    <property type="entry name" value="MATE_MepA-like"/>
</dbReference>
<feature type="transmembrane region" description="Helical" evidence="10">
    <location>
        <begin position="235"/>
        <end position="258"/>
    </location>
</feature>
<keyword evidence="7 10" id="KW-1133">Transmembrane helix</keyword>
<dbReference type="PROSITE" id="PS51257">
    <property type="entry name" value="PROKAR_LIPOPROTEIN"/>
    <property type="match status" value="1"/>
</dbReference>
<organism evidence="11">
    <name type="scientific">Eubacterium limosum</name>
    <dbReference type="NCBI Taxonomy" id="1736"/>
    <lineage>
        <taxon>Bacteria</taxon>
        <taxon>Bacillati</taxon>
        <taxon>Bacillota</taxon>
        <taxon>Clostridia</taxon>
        <taxon>Eubacteriales</taxon>
        <taxon>Eubacteriaceae</taxon>
        <taxon>Eubacterium</taxon>
    </lineage>
</organism>
<feature type="transmembrane region" description="Helical" evidence="10">
    <location>
        <begin position="91"/>
        <end position="115"/>
    </location>
</feature>
<feature type="transmembrane region" description="Helical" evidence="10">
    <location>
        <begin position="270"/>
        <end position="293"/>
    </location>
</feature>
<dbReference type="GO" id="GO:0015297">
    <property type="term" value="F:antiporter activity"/>
    <property type="evidence" value="ECO:0007669"/>
    <property type="project" value="InterPro"/>
</dbReference>
<keyword evidence="6 10" id="KW-0812">Transmembrane</keyword>
<evidence type="ECO:0000313" key="11">
    <source>
        <dbReference type="EMBL" id="VYU41569.1"/>
    </source>
</evidence>
<gene>
    <name evidence="11" type="primary">mepA_13</name>
    <name evidence="11" type="ORF">ELLFYP34_03536</name>
</gene>
<feature type="transmembrane region" description="Helical" evidence="10">
    <location>
        <begin position="167"/>
        <end position="185"/>
    </location>
</feature>
<evidence type="ECO:0000256" key="6">
    <source>
        <dbReference type="ARBA" id="ARBA00022692"/>
    </source>
</evidence>
<evidence type="ECO:0000256" key="8">
    <source>
        <dbReference type="ARBA" id="ARBA00023136"/>
    </source>
</evidence>
<dbReference type="CDD" id="cd13143">
    <property type="entry name" value="MATE_MepA_like"/>
    <property type="match status" value="1"/>
</dbReference>
<evidence type="ECO:0000256" key="2">
    <source>
        <dbReference type="ARBA" id="ARBA00008417"/>
    </source>
</evidence>
<feature type="transmembrane region" description="Helical" evidence="10">
    <location>
        <begin position="21"/>
        <end position="44"/>
    </location>
</feature>
<feature type="transmembrane region" description="Helical" evidence="10">
    <location>
        <begin position="353"/>
        <end position="379"/>
    </location>
</feature>
<evidence type="ECO:0000256" key="9">
    <source>
        <dbReference type="ARBA" id="ARBA00023251"/>
    </source>
</evidence>
<dbReference type="GO" id="GO:0042910">
    <property type="term" value="F:xenobiotic transmembrane transporter activity"/>
    <property type="evidence" value="ECO:0007669"/>
    <property type="project" value="InterPro"/>
</dbReference>
<dbReference type="InterPro" id="IPR048279">
    <property type="entry name" value="MdtK-like"/>
</dbReference>
<accession>A0A6N3EQU1</accession>
<evidence type="ECO:0000256" key="4">
    <source>
        <dbReference type="ARBA" id="ARBA00022448"/>
    </source>
</evidence>
<sequence length="446" mass="47111">MEKTEMITGSLSKIFVHYVSLNVLSMIGLSCYILADTVFVAGGVGNSGLAALNLVLPAYSFINGAGLMLGMGGATRYAVLRGEGRDTAADGVFTMTLAMGAALGCLLTLIGIFFTPALAGLLGAEGETLSLSVQYLRTILLFSCAFIVNNILVCFIRNDGSPQLSMAAMLAGSFSNIVLDYIFIFPMGLGMFGAALATGLAPVFSILVLSLHFLRRRNHFRPAACTPQRRIVREILTTGLPSFVTEFSSGVIILLFNFTILRLTGTTGVAAYGVISNIALIAVAVFTGIAQGIQPIISVNYGAGRTGRVWRTYAAALLLGAVLGLLFLALGLLEADSIVGIFNREGNVEMDRIASSGIHLYFLAFLFMGANIVTTSLFASINRPGPSFAVSILRGLAAVVIFLLILPPALGMDGVWLTIPAAELTALFVSGILLYRAKGLKSEKIH</sequence>
<evidence type="ECO:0000256" key="3">
    <source>
        <dbReference type="ARBA" id="ARBA00022106"/>
    </source>
</evidence>
<comment type="subcellular location">
    <subcellularLocation>
        <location evidence="1">Cell membrane</location>
        <topology evidence="1">Multi-pass membrane protein</topology>
    </subcellularLocation>
</comment>
<dbReference type="EMBL" id="CACRTR010000011">
    <property type="protein sequence ID" value="VYU41569.1"/>
    <property type="molecule type" value="Genomic_DNA"/>
</dbReference>
<dbReference type="PANTHER" id="PTHR43823:SF4">
    <property type="entry name" value="SPORULATION PROTEIN YKVU"/>
    <property type="match status" value="1"/>
</dbReference>
<evidence type="ECO:0000256" key="7">
    <source>
        <dbReference type="ARBA" id="ARBA00022989"/>
    </source>
</evidence>
<dbReference type="InterPro" id="IPR002528">
    <property type="entry name" value="MATE_fam"/>
</dbReference>
<dbReference type="GO" id="GO:0005886">
    <property type="term" value="C:plasma membrane"/>
    <property type="evidence" value="ECO:0007669"/>
    <property type="project" value="UniProtKB-SubCell"/>
</dbReference>
<feature type="transmembrane region" description="Helical" evidence="10">
    <location>
        <begin position="391"/>
        <end position="410"/>
    </location>
</feature>
<dbReference type="AlphaFoldDB" id="A0A6N3EQU1"/>
<feature type="transmembrane region" description="Helical" evidence="10">
    <location>
        <begin position="313"/>
        <end position="333"/>
    </location>
</feature>
<comment type="similarity">
    <text evidence="2">Belongs to the multi antimicrobial extrusion (MATE) (TC 2.A.66.1) family. MepA subfamily.</text>
</comment>
<feature type="transmembrane region" description="Helical" evidence="10">
    <location>
        <begin position="416"/>
        <end position="435"/>
    </location>
</feature>
<feature type="transmembrane region" description="Helical" evidence="10">
    <location>
        <begin position="56"/>
        <end position="79"/>
    </location>
</feature>
<feature type="transmembrane region" description="Helical" evidence="10">
    <location>
        <begin position="191"/>
        <end position="214"/>
    </location>
</feature>
<proteinExistence type="inferred from homology"/>
<dbReference type="PIRSF" id="PIRSF006603">
    <property type="entry name" value="DinF"/>
    <property type="match status" value="1"/>
</dbReference>
<evidence type="ECO:0000256" key="10">
    <source>
        <dbReference type="SAM" id="Phobius"/>
    </source>
</evidence>
<keyword evidence="8 10" id="KW-0472">Membrane</keyword>
<reference evidence="11" key="1">
    <citation type="submission" date="2019-11" db="EMBL/GenBank/DDBJ databases">
        <authorList>
            <person name="Feng L."/>
        </authorList>
    </citation>
    <scope>NUCLEOTIDE SEQUENCE</scope>
    <source>
        <strain evidence="11">ElimosumLFYP34</strain>
    </source>
</reference>
<feature type="transmembrane region" description="Helical" evidence="10">
    <location>
        <begin position="135"/>
        <end position="155"/>
    </location>
</feature>
<name>A0A6N3EQU1_EUBLI</name>
<keyword evidence="4" id="KW-0813">Transport</keyword>
<dbReference type="GO" id="GO:0046677">
    <property type="term" value="P:response to antibiotic"/>
    <property type="evidence" value="ECO:0007669"/>
    <property type="project" value="UniProtKB-KW"/>
</dbReference>
<keyword evidence="9" id="KW-0046">Antibiotic resistance</keyword>
<dbReference type="InterPro" id="IPR051327">
    <property type="entry name" value="MATE_MepA_subfamily"/>
</dbReference>
<keyword evidence="5" id="KW-1003">Cell membrane</keyword>